<sequence length="575" mass="63493">MEASIREPNLRNFIRLLQCAAKFGDDLNIHANKDLWELAVTNSTRSAFCLFKLRPSFFCRYKALGAPSEQRKGVTCQLLVKVSAEDGLCSTRAADRILQSVLAVLGKSGSMINVDRVDLKIVDPDQSLHVRKRQRSRSTASRENGTQTQDDADYEDEEEAEAGAIEAKLIMKLVCKHGVTKKHSLHLAATDFERAEVNPDTTPSFFVISAKSLRDMLDHFAIVAPTGMGSAGGLSVRSENQLGWMFTRNQVRIKSWDTGQQTLMTEIKIDPGEFEEGYYVEYDRVDLTIPMKEFRATLNLAEQLNISLNIAFSEASQPVTLNSAFSDDQGSQGDFSIFCAIATTTCEAFKDVATSGTDGDRKPSTTPSQPPARTSSSASGLEMGHSRGVNGTATDAPSRSNSVSQQKTKRSRLEMSSGQRAEDVSVVFNSMRDPMSFQRDGDRDQSGGSQLPGSQRVVMSQQELLEISGLGDMDTLAQELDQAEDEDFEEELTMSQQVRQNGPYAANEHQQDRRQGGSQAGAQEITAFEPAQGIFQEIMREEEQRQGTDEDDEALMSTQSQRKSGHGEFEAFFDD</sequence>
<feature type="compositionally biased region" description="Polar residues" evidence="1">
    <location>
        <begin position="137"/>
        <end position="149"/>
    </location>
</feature>
<evidence type="ECO:0000256" key="1">
    <source>
        <dbReference type="SAM" id="MobiDB-lite"/>
    </source>
</evidence>
<dbReference type="GO" id="GO:0000076">
    <property type="term" value="P:DNA replication checkpoint signaling"/>
    <property type="evidence" value="ECO:0007669"/>
    <property type="project" value="TreeGrafter"/>
</dbReference>
<dbReference type="InParanoid" id="A0A1Y1UKF0"/>
<accession>A0A1Y1UKF0</accession>
<dbReference type="STRING" id="4999.A0A1Y1UKF0"/>
<feature type="compositionally biased region" description="Polar residues" evidence="1">
    <location>
        <begin position="364"/>
        <end position="379"/>
    </location>
</feature>
<feature type="compositionally biased region" description="Basic and acidic residues" evidence="1">
    <location>
        <begin position="538"/>
        <end position="548"/>
    </location>
</feature>
<feature type="region of interest" description="Disordered" evidence="1">
    <location>
        <begin position="130"/>
        <end position="158"/>
    </location>
</feature>
<feature type="compositionally biased region" description="Polar residues" evidence="1">
    <location>
        <begin position="389"/>
        <end position="406"/>
    </location>
</feature>
<dbReference type="PANTHER" id="PTHR15237">
    <property type="entry name" value="DNA REPAIR PROTEIN RAD9"/>
    <property type="match status" value="1"/>
</dbReference>
<dbReference type="EMBL" id="NBSH01000005">
    <property type="protein sequence ID" value="ORX37984.1"/>
    <property type="molecule type" value="Genomic_DNA"/>
</dbReference>
<evidence type="ECO:0000313" key="2">
    <source>
        <dbReference type="EMBL" id="ORX37984.1"/>
    </source>
</evidence>
<dbReference type="GO" id="GO:0031573">
    <property type="term" value="P:mitotic intra-S DNA damage checkpoint signaling"/>
    <property type="evidence" value="ECO:0007669"/>
    <property type="project" value="TreeGrafter"/>
</dbReference>
<dbReference type="PANTHER" id="PTHR15237:SF0">
    <property type="entry name" value="CELL CYCLE CHECKPOINT CONTROL PROTEIN"/>
    <property type="match status" value="1"/>
</dbReference>
<dbReference type="InterPro" id="IPR007268">
    <property type="entry name" value="Rad9/Ddc1"/>
</dbReference>
<dbReference type="Proteomes" id="UP000193218">
    <property type="component" value="Unassembled WGS sequence"/>
</dbReference>
<feature type="region of interest" description="Disordered" evidence="1">
    <location>
        <begin position="480"/>
        <end position="575"/>
    </location>
</feature>
<dbReference type="OrthoDB" id="60092at2759"/>
<dbReference type="AlphaFoldDB" id="A0A1Y1UKF0"/>
<proteinExistence type="predicted"/>
<dbReference type="RefSeq" id="XP_021871971.1">
    <property type="nucleotide sequence ID" value="XM_022013918.1"/>
</dbReference>
<dbReference type="GeneID" id="33555726"/>
<comment type="caution">
    <text evidence="2">The sequence shown here is derived from an EMBL/GenBank/DDBJ whole genome shotgun (WGS) entry which is preliminary data.</text>
</comment>
<dbReference type="Pfam" id="PF04139">
    <property type="entry name" value="Rad9"/>
    <property type="match status" value="1"/>
</dbReference>
<feature type="compositionally biased region" description="Acidic residues" evidence="1">
    <location>
        <begin position="481"/>
        <end position="492"/>
    </location>
</feature>
<reference evidence="2 3" key="1">
    <citation type="submission" date="2017-03" db="EMBL/GenBank/DDBJ databases">
        <title>Widespread Adenine N6-methylation of Active Genes in Fungi.</title>
        <authorList>
            <consortium name="DOE Joint Genome Institute"/>
            <person name="Mondo S.J."/>
            <person name="Dannebaum R.O."/>
            <person name="Kuo R.C."/>
            <person name="Louie K.B."/>
            <person name="Bewick A.J."/>
            <person name="Labutti K."/>
            <person name="Haridas S."/>
            <person name="Kuo A."/>
            <person name="Salamov A."/>
            <person name="Ahrendt S.R."/>
            <person name="Lau R."/>
            <person name="Bowen B.P."/>
            <person name="Lipzen A."/>
            <person name="Sullivan W."/>
            <person name="Andreopoulos W.B."/>
            <person name="Clum A."/>
            <person name="Lindquist E."/>
            <person name="Daum C."/>
            <person name="Northen T.R."/>
            <person name="Ramamoorthy G."/>
            <person name="Schmitz R.J."/>
            <person name="Gryganskyi A."/>
            <person name="Culley D."/>
            <person name="Magnuson J."/>
            <person name="James T.Y."/>
            <person name="O'Malley M.A."/>
            <person name="Stajich J.E."/>
            <person name="Spatafora J.W."/>
            <person name="Visel A."/>
            <person name="Grigoriev I.V."/>
        </authorList>
    </citation>
    <scope>NUCLEOTIDE SEQUENCE [LARGE SCALE GENOMIC DNA]</scope>
    <source>
        <strain evidence="2 3">NRRL Y-17943</strain>
    </source>
</reference>
<dbReference type="GO" id="GO:0071479">
    <property type="term" value="P:cellular response to ionizing radiation"/>
    <property type="evidence" value="ECO:0007669"/>
    <property type="project" value="TreeGrafter"/>
</dbReference>
<dbReference type="Gene3D" id="3.70.10.10">
    <property type="match status" value="1"/>
</dbReference>
<dbReference type="GO" id="GO:0030896">
    <property type="term" value="C:checkpoint clamp complex"/>
    <property type="evidence" value="ECO:0007669"/>
    <property type="project" value="InterPro"/>
</dbReference>
<gene>
    <name evidence="2" type="ORF">BD324DRAFT_600435</name>
</gene>
<dbReference type="InterPro" id="IPR046938">
    <property type="entry name" value="DNA_clamp_sf"/>
</dbReference>
<feature type="compositionally biased region" description="Polar residues" evidence="1">
    <location>
        <begin position="446"/>
        <end position="456"/>
    </location>
</feature>
<keyword evidence="3" id="KW-1185">Reference proteome</keyword>
<organism evidence="2 3">
    <name type="scientific">Kockovaella imperatae</name>
    <dbReference type="NCBI Taxonomy" id="4999"/>
    <lineage>
        <taxon>Eukaryota</taxon>
        <taxon>Fungi</taxon>
        <taxon>Dikarya</taxon>
        <taxon>Basidiomycota</taxon>
        <taxon>Agaricomycotina</taxon>
        <taxon>Tremellomycetes</taxon>
        <taxon>Tremellales</taxon>
        <taxon>Cuniculitremaceae</taxon>
        <taxon>Kockovaella</taxon>
    </lineage>
</organism>
<dbReference type="FunCoup" id="A0A1Y1UKF0">
    <property type="interactions" value="318"/>
</dbReference>
<feature type="region of interest" description="Disordered" evidence="1">
    <location>
        <begin position="353"/>
        <end position="456"/>
    </location>
</feature>
<protein>
    <submittedName>
        <fullName evidence="2">Rad9-domain-containing protein</fullName>
    </submittedName>
</protein>
<dbReference type="GO" id="GO:0006281">
    <property type="term" value="P:DNA repair"/>
    <property type="evidence" value="ECO:0007669"/>
    <property type="project" value="TreeGrafter"/>
</dbReference>
<dbReference type="SUPFAM" id="SSF55979">
    <property type="entry name" value="DNA clamp"/>
    <property type="match status" value="1"/>
</dbReference>
<evidence type="ECO:0000313" key="3">
    <source>
        <dbReference type="Proteomes" id="UP000193218"/>
    </source>
</evidence>
<name>A0A1Y1UKF0_9TREE</name>